<sequence>MIDPASTIGLTAPEREMLASLSFDPLSFKGNHEGFLRNADLAHQLTTSLIERKGIPEHRVRYFADPEYYPGGRGKSRQDSFVKHGNDHDETLRHPHFLKHLRYFIHGANLPAAIIQQYTDAVENCGMVSSSDIPELGSKARNLARTHRLEGGAAADEFFKLSLDLGLSAGQSARIRESVKQLRPSR</sequence>
<dbReference type="EMBL" id="LDTE01000156">
    <property type="protein sequence ID" value="KTT93119.1"/>
    <property type="molecule type" value="Genomic_DNA"/>
</dbReference>
<evidence type="ECO:0000313" key="2">
    <source>
        <dbReference type="Proteomes" id="UP000074072"/>
    </source>
</evidence>
<name>A0A147IJH4_9SPHN</name>
<protein>
    <submittedName>
        <fullName evidence="1">Uncharacterized protein</fullName>
    </submittedName>
</protein>
<dbReference type="AlphaFoldDB" id="A0A147IJH4"/>
<gene>
    <name evidence="1" type="ORF">SB4_18095</name>
</gene>
<dbReference type="RefSeq" id="WP_153006326.1">
    <property type="nucleotide sequence ID" value="NZ_LDTE01000156.1"/>
</dbReference>
<proteinExistence type="predicted"/>
<reference evidence="1 2" key="1">
    <citation type="journal article" date="2016" name="Front. Microbiol.">
        <title>Genomic Resource of Rice Seed Associated Bacteria.</title>
        <authorList>
            <person name="Midha S."/>
            <person name="Bansal K."/>
            <person name="Sharma S."/>
            <person name="Kumar N."/>
            <person name="Patil P.P."/>
            <person name="Chaudhry V."/>
            <person name="Patil P.B."/>
        </authorList>
    </citation>
    <scope>NUCLEOTIDE SEQUENCE [LARGE SCALE GENOMIC DNA]</scope>
    <source>
        <strain evidence="1 2">SB4</strain>
    </source>
</reference>
<accession>A0A147IJH4</accession>
<dbReference type="Proteomes" id="UP000074072">
    <property type="component" value="Unassembled WGS sequence"/>
</dbReference>
<dbReference type="PATRIC" id="fig|33051.4.peg.1151"/>
<dbReference type="OrthoDB" id="7852091at2"/>
<comment type="caution">
    <text evidence="1">The sequence shown here is derived from an EMBL/GenBank/DDBJ whole genome shotgun (WGS) entry which is preliminary data.</text>
</comment>
<organism evidence="1 2">
    <name type="scientific">Sphingomonas sanguinis</name>
    <dbReference type="NCBI Taxonomy" id="33051"/>
    <lineage>
        <taxon>Bacteria</taxon>
        <taxon>Pseudomonadati</taxon>
        <taxon>Pseudomonadota</taxon>
        <taxon>Alphaproteobacteria</taxon>
        <taxon>Sphingomonadales</taxon>
        <taxon>Sphingomonadaceae</taxon>
        <taxon>Sphingomonas</taxon>
    </lineage>
</organism>
<evidence type="ECO:0000313" key="1">
    <source>
        <dbReference type="EMBL" id="KTT93119.1"/>
    </source>
</evidence>